<proteinExistence type="predicted"/>
<sequence>MLKITKILQLLIVVLVGAVVMFGGRWYMYVAHSDSPYDEVGIALNGYMPAPLRSWGCRKMQSRFAGQLPPYGCGAPDGRSWK</sequence>
<dbReference type="AlphaFoldDB" id="A0A4V6MEF2"/>
<evidence type="ECO:0000256" key="1">
    <source>
        <dbReference type="SAM" id="Phobius"/>
    </source>
</evidence>
<dbReference type="Proteomes" id="UP000293398">
    <property type="component" value="Unassembled WGS sequence"/>
</dbReference>
<reference evidence="2 3" key="1">
    <citation type="submission" date="2019-02" db="EMBL/GenBank/DDBJ databases">
        <title>Genomic Encyclopedia of Type Strains, Phase IV (KMG-IV): sequencing the most valuable type-strain genomes for metagenomic binning, comparative biology and taxonomic classification.</title>
        <authorList>
            <person name="Goeker M."/>
        </authorList>
    </citation>
    <scope>NUCLEOTIDE SEQUENCE [LARGE SCALE GENOMIC DNA]</scope>
    <source>
        <strain evidence="2 3">DSM 23814</strain>
    </source>
</reference>
<evidence type="ECO:0000313" key="3">
    <source>
        <dbReference type="Proteomes" id="UP000293398"/>
    </source>
</evidence>
<name>A0A4V6MEF2_9BURK</name>
<keyword evidence="1" id="KW-0812">Transmembrane</keyword>
<comment type="caution">
    <text evidence="2">The sequence shown here is derived from an EMBL/GenBank/DDBJ whole genome shotgun (WGS) entry which is preliminary data.</text>
</comment>
<keyword evidence="3" id="KW-1185">Reference proteome</keyword>
<organism evidence="2 3">
    <name type="scientific">Advenella incenata</name>
    <dbReference type="NCBI Taxonomy" id="267800"/>
    <lineage>
        <taxon>Bacteria</taxon>
        <taxon>Pseudomonadati</taxon>
        <taxon>Pseudomonadota</taxon>
        <taxon>Betaproteobacteria</taxon>
        <taxon>Burkholderiales</taxon>
        <taxon>Alcaligenaceae</taxon>
    </lineage>
</organism>
<protein>
    <submittedName>
        <fullName evidence="2">Uncharacterized protein</fullName>
    </submittedName>
</protein>
<keyword evidence="1" id="KW-0472">Membrane</keyword>
<accession>A0A4V6MEF2</accession>
<gene>
    <name evidence="2" type="ORF">EV681_4405</name>
</gene>
<dbReference type="EMBL" id="SHKO01000005">
    <property type="protein sequence ID" value="RZT91649.1"/>
    <property type="molecule type" value="Genomic_DNA"/>
</dbReference>
<keyword evidence="1" id="KW-1133">Transmembrane helix</keyword>
<feature type="transmembrane region" description="Helical" evidence="1">
    <location>
        <begin position="7"/>
        <end position="28"/>
    </location>
</feature>
<evidence type="ECO:0000313" key="2">
    <source>
        <dbReference type="EMBL" id="RZT91649.1"/>
    </source>
</evidence>